<dbReference type="EMBL" id="OUNR01000001">
    <property type="protein sequence ID" value="SPP62972.1"/>
    <property type="molecule type" value="Genomic_DNA"/>
</dbReference>
<evidence type="ECO:0000313" key="2">
    <source>
        <dbReference type="EMBL" id="SPP62972.1"/>
    </source>
</evidence>
<organism evidence="2 3">
    <name type="scientific">Nitrospira lenta</name>
    <dbReference type="NCBI Taxonomy" id="1436998"/>
    <lineage>
        <taxon>Bacteria</taxon>
        <taxon>Pseudomonadati</taxon>
        <taxon>Nitrospirota</taxon>
        <taxon>Nitrospiria</taxon>
        <taxon>Nitrospirales</taxon>
        <taxon>Nitrospiraceae</taxon>
        <taxon>Nitrospira</taxon>
    </lineage>
</organism>
<dbReference type="AlphaFoldDB" id="A0A330L297"/>
<evidence type="ECO:0000256" key="1">
    <source>
        <dbReference type="SAM" id="MobiDB-lite"/>
    </source>
</evidence>
<dbReference type="InParanoid" id="A0A330L297"/>
<keyword evidence="3" id="KW-1185">Reference proteome</keyword>
<protein>
    <submittedName>
        <fullName evidence="2">Uncharacterized protein</fullName>
    </submittedName>
</protein>
<accession>A0A330L297</accession>
<evidence type="ECO:0000313" key="3">
    <source>
        <dbReference type="Proteomes" id="UP000248168"/>
    </source>
</evidence>
<name>A0A330L297_9BACT</name>
<proteinExistence type="predicted"/>
<sequence length="290" mass="31120">MPHLNRQPSEWSEPHSHTSPPCGDDAAAAALRPNVLTGVVISGAAGLTKTTYRIRIGERTDLHVRWPLAAPARRTLEAGQPVHLTIPQEAVQLEAGGFRRGKQRWNRWVGRVVLASPHGKAGSTTVKIHQDPITLKSSAPVIGARVPLTTWDTVNVVIDPQRIQVCHCTRASVHTPPSRLPANTAGTPTSVWLRTVVRAVRAMPTALHLTLSAGDVTLSVLIEVGTASAAAWQVGDSLEVNIGHGDAWVRQQAQGPIVPCCIVLSSEFDEARSLGFVQQHDRSRAAASMS</sequence>
<gene>
    <name evidence="2" type="ORF">NITLEN_10058</name>
</gene>
<reference evidence="3" key="1">
    <citation type="submission" date="2018-04" db="EMBL/GenBank/DDBJ databases">
        <authorList>
            <person name="Lucker S."/>
            <person name="Sakoula D."/>
        </authorList>
    </citation>
    <scope>NUCLEOTIDE SEQUENCE [LARGE SCALE GENOMIC DNA]</scope>
</reference>
<dbReference type="Proteomes" id="UP000248168">
    <property type="component" value="Unassembled WGS sequence"/>
</dbReference>
<feature type="region of interest" description="Disordered" evidence="1">
    <location>
        <begin position="1"/>
        <end position="24"/>
    </location>
</feature>
<feature type="compositionally biased region" description="Polar residues" evidence="1">
    <location>
        <begin position="1"/>
        <end position="10"/>
    </location>
</feature>
<dbReference type="RefSeq" id="WP_121987588.1">
    <property type="nucleotide sequence ID" value="NZ_OUNR01000001.1"/>
</dbReference>